<keyword evidence="6" id="KW-0479">Metal-binding</keyword>
<keyword evidence="6" id="KW-0500">Molybdenum</keyword>
<dbReference type="PANTHER" id="PTHR10192">
    <property type="entry name" value="MOLYBDOPTERIN BIOSYNTHESIS PROTEIN"/>
    <property type="match status" value="1"/>
</dbReference>
<dbReference type="SUPFAM" id="SSF63867">
    <property type="entry name" value="MoeA C-terminal domain-like"/>
    <property type="match status" value="1"/>
</dbReference>
<dbReference type="PANTHER" id="PTHR10192:SF5">
    <property type="entry name" value="GEPHYRIN"/>
    <property type="match status" value="1"/>
</dbReference>
<dbReference type="SMART" id="SM00852">
    <property type="entry name" value="MoCF_biosynth"/>
    <property type="match status" value="1"/>
</dbReference>
<comment type="function">
    <text evidence="1 6">Catalyzes the insertion of molybdate into adenylated molybdopterin with the concomitant release of AMP.</text>
</comment>
<evidence type="ECO:0000313" key="8">
    <source>
        <dbReference type="EMBL" id="APG02859.1"/>
    </source>
</evidence>
<dbReference type="STRING" id="1440763.BJI69_02330"/>
<dbReference type="OrthoDB" id="9804758at2"/>
<comment type="cofactor">
    <cofactor evidence="6">
        <name>Mg(2+)</name>
        <dbReference type="ChEBI" id="CHEBI:18420"/>
    </cofactor>
</comment>
<dbReference type="UniPathway" id="UPA00344"/>
<dbReference type="Proteomes" id="UP000182987">
    <property type="component" value="Chromosome"/>
</dbReference>
<dbReference type="InterPro" id="IPR005110">
    <property type="entry name" value="MoeA_linker/N"/>
</dbReference>
<dbReference type="Pfam" id="PF03453">
    <property type="entry name" value="MoeA_N"/>
    <property type="match status" value="1"/>
</dbReference>
<dbReference type="InterPro" id="IPR001453">
    <property type="entry name" value="MoaB/Mog_dom"/>
</dbReference>
<keyword evidence="9" id="KW-1185">Reference proteome</keyword>
<evidence type="ECO:0000256" key="2">
    <source>
        <dbReference type="ARBA" id="ARBA00005046"/>
    </source>
</evidence>
<evidence type="ECO:0000256" key="5">
    <source>
        <dbReference type="ARBA" id="ARBA00047317"/>
    </source>
</evidence>
<dbReference type="InterPro" id="IPR036425">
    <property type="entry name" value="MoaB/Mog-like_dom_sf"/>
</dbReference>
<comment type="pathway">
    <text evidence="2 6">Cofactor biosynthesis; molybdopterin biosynthesis.</text>
</comment>
<gene>
    <name evidence="8" type="ORF">BJI69_02330</name>
</gene>
<keyword evidence="6" id="KW-0460">Magnesium</keyword>
<dbReference type="GO" id="GO:0006777">
    <property type="term" value="P:Mo-molybdopterin cofactor biosynthetic process"/>
    <property type="evidence" value="ECO:0007669"/>
    <property type="project" value="UniProtKB-UniRule"/>
</dbReference>
<reference evidence="9" key="1">
    <citation type="submission" date="2016-09" db="EMBL/GenBank/DDBJ databases">
        <authorList>
            <person name="Lysoe E."/>
        </authorList>
    </citation>
    <scope>NUCLEOTIDE SEQUENCE [LARGE SCALE GENOMIC DNA]</scope>
    <source>
        <strain evidence="9">LJ96T</strain>
    </source>
</reference>
<dbReference type="CDD" id="cd00887">
    <property type="entry name" value="MoeA"/>
    <property type="match status" value="1"/>
</dbReference>
<dbReference type="Gene3D" id="2.40.340.10">
    <property type="entry name" value="MoeA, C-terminal, domain IV"/>
    <property type="match status" value="1"/>
</dbReference>
<dbReference type="SUPFAM" id="SSF53218">
    <property type="entry name" value="Molybdenum cofactor biosynthesis proteins"/>
    <property type="match status" value="1"/>
</dbReference>
<dbReference type="GO" id="GO:0046872">
    <property type="term" value="F:metal ion binding"/>
    <property type="evidence" value="ECO:0007669"/>
    <property type="project" value="UniProtKB-UniRule"/>
</dbReference>
<keyword evidence="6" id="KW-0808">Transferase</keyword>
<dbReference type="Pfam" id="PF00994">
    <property type="entry name" value="MoCF_biosynth"/>
    <property type="match status" value="1"/>
</dbReference>
<organism evidence="8 9">
    <name type="scientific">Luteibacter rhizovicinus DSM 16549</name>
    <dbReference type="NCBI Taxonomy" id="1440763"/>
    <lineage>
        <taxon>Bacteria</taxon>
        <taxon>Pseudomonadati</taxon>
        <taxon>Pseudomonadota</taxon>
        <taxon>Gammaproteobacteria</taxon>
        <taxon>Lysobacterales</taxon>
        <taxon>Rhodanobacteraceae</taxon>
        <taxon>Luteibacter</taxon>
    </lineage>
</organism>
<dbReference type="InterPro" id="IPR036135">
    <property type="entry name" value="MoeA_linker/N_sf"/>
</dbReference>
<proteinExistence type="inferred from homology"/>
<sequence>MARRIDMALLPIEETFARYRQWVGRLPTHRLPVELALGAVLAEAAAARIALPRFTQSAVDGYALLAADGQAPRTLIGTAAAGEPSGVTVGPGQAVRILTGGVVPEGADAVARQEIVERTGTGIVLTEAVRVGEAIRHEGEELASGSIIANAGQRVTAGLVAALAMAGIDSVEVYRRPRVAVLVTGDEVVRAGEPLAPGMVYDANGPLLRSWFVEHGYGEPVVAYVRDDESALEEALSAALDSADLIVTSGGVSVGDRDFVPLVADRLGVRKVFWKVAQKPGKPLWFGMREGKVLLGMPGNPAAVLVCLAVHARAVLGRLEGEAADQPKWRRGVLSAAVEADPERDRLVRMRLRNEDGLVMLEALPHQDSHMLSNLASAHALVWLPSRAEAFAPGERVSWTVI</sequence>
<comment type="catalytic activity">
    <reaction evidence="5">
        <text>adenylyl-molybdopterin + molybdate = Mo-molybdopterin + AMP + H(+)</text>
        <dbReference type="Rhea" id="RHEA:35047"/>
        <dbReference type="ChEBI" id="CHEBI:15378"/>
        <dbReference type="ChEBI" id="CHEBI:36264"/>
        <dbReference type="ChEBI" id="CHEBI:62727"/>
        <dbReference type="ChEBI" id="CHEBI:71302"/>
        <dbReference type="ChEBI" id="CHEBI:456215"/>
        <dbReference type="EC" id="2.10.1.1"/>
    </reaction>
</comment>
<dbReference type="SUPFAM" id="SSF63882">
    <property type="entry name" value="MoeA N-terminal region -like"/>
    <property type="match status" value="1"/>
</dbReference>
<dbReference type="Gene3D" id="3.40.980.10">
    <property type="entry name" value="MoaB/Mog-like domain"/>
    <property type="match status" value="1"/>
</dbReference>
<dbReference type="InterPro" id="IPR005111">
    <property type="entry name" value="MoeA_C_domain_IV"/>
</dbReference>
<dbReference type="KEGG" id="lrz:BJI69_02330"/>
<evidence type="ECO:0000256" key="4">
    <source>
        <dbReference type="ARBA" id="ARBA00023150"/>
    </source>
</evidence>
<dbReference type="Gene3D" id="3.90.105.10">
    <property type="entry name" value="Molybdopterin biosynthesis moea protein, domain 2"/>
    <property type="match status" value="1"/>
</dbReference>
<dbReference type="AlphaFoldDB" id="A0A1L3EP64"/>
<dbReference type="EC" id="2.10.1.1" evidence="6"/>
<feature type="domain" description="MoaB/Mog" evidence="7">
    <location>
        <begin position="180"/>
        <end position="318"/>
    </location>
</feature>
<accession>A0A1L3EP64</accession>
<evidence type="ECO:0000313" key="9">
    <source>
        <dbReference type="Proteomes" id="UP000182987"/>
    </source>
</evidence>
<protein>
    <recommendedName>
        <fullName evidence="6">Molybdopterin molybdenumtransferase</fullName>
        <ecNumber evidence="6">2.10.1.1</ecNumber>
    </recommendedName>
</protein>
<dbReference type="InterPro" id="IPR038987">
    <property type="entry name" value="MoeA-like"/>
</dbReference>
<comment type="similarity">
    <text evidence="3 6">Belongs to the MoeA family.</text>
</comment>
<dbReference type="Gene3D" id="2.170.190.11">
    <property type="entry name" value="Molybdopterin biosynthesis moea protein, domain 3"/>
    <property type="match status" value="1"/>
</dbReference>
<evidence type="ECO:0000256" key="1">
    <source>
        <dbReference type="ARBA" id="ARBA00002901"/>
    </source>
</evidence>
<dbReference type="GO" id="GO:0005829">
    <property type="term" value="C:cytosol"/>
    <property type="evidence" value="ECO:0007669"/>
    <property type="project" value="TreeGrafter"/>
</dbReference>
<evidence type="ECO:0000256" key="3">
    <source>
        <dbReference type="ARBA" id="ARBA00010763"/>
    </source>
</evidence>
<dbReference type="Pfam" id="PF03454">
    <property type="entry name" value="MoeA_C"/>
    <property type="match status" value="1"/>
</dbReference>
<dbReference type="GO" id="GO:0061599">
    <property type="term" value="F:molybdopterin molybdotransferase activity"/>
    <property type="evidence" value="ECO:0007669"/>
    <property type="project" value="UniProtKB-UniRule"/>
</dbReference>
<dbReference type="NCBIfam" id="TIGR00177">
    <property type="entry name" value="molyb_syn"/>
    <property type="match status" value="1"/>
</dbReference>
<name>A0A1L3EP64_9GAMM</name>
<dbReference type="EMBL" id="CP017480">
    <property type="protein sequence ID" value="APG02859.1"/>
    <property type="molecule type" value="Genomic_DNA"/>
</dbReference>
<dbReference type="InterPro" id="IPR036688">
    <property type="entry name" value="MoeA_C_domain_IV_sf"/>
</dbReference>
<keyword evidence="4 6" id="KW-0501">Molybdenum cofactor biosynthesis</keyword>
<evidence type="ECO:0000259" key="7">
    <source>
        <dbReference type="SMART" id="SM00852"/>
    </source>
</evidence>
<evidence type="ECO:0000256" key="6">
    <source>
        <dbReference type="RuleBase" id="RU365090"/>
    </source>
</evidence>